<feature type="non-terminal residue" evidence="2">
    <location>
        <position position="1"/>
    </location>
</feature>
<evidence type="ECO:0000313" key="3">
    <source>
        <dbReference type="Proteomes" id="UP000824540"/>
    </source>
</evidence>
<dbReference type="OrthoDB" id="8902463at2759"/>
<evidence type="ECO:0000313" key="2">
    <source>
        <dbReference type="EMBL" id="KAG9344190.1"/>
    </source>
</evidence>
<dbReference type="EMBL" id="JAFBMS010000020">
    <property type="protein sequence ID" value="KAG9344190.1"/>
    <property type="molecule type" value="Genomic_DNA"/>
</dbReference>
<accession>A0A8T2NXW9</accession>
<protein>
    <submittedName>
        <fullName evidence="2">Uncharacterized protein</fullName>
    </submittedName>
</protein>
<dbReference type="AlphaFoldDB" id="A0A8T2NXW9"/>
<feature type="coiled-coil region" evidence="1">
    <location>
        <begin position="30"/>
        <end position="64"/>
    </location>
</feature>
<gene>
    <name evidence="2" type="ORF">JZ751_010859</name>
</gene>
<organism evidence="2 3">
    <name type="scientific">Albula glossodonta</name>
    <name type="common">roundjaw bonefish</name>
    <dbReference type="NCBI Taxonomy" id="121402"/>
    <lineage>
        <taxon>Eukaryota</taxon>
        <taxon>Metazoa</taxon>
        <taxon>Chordata</taxon>
        <taxon>Craniata</taxon>
        <taxon>Vertebrata</taxon>
        <taxon>Euteleostomi</taxon>
        <taxon>Actinopterygii</taxon>
        <taxon>Neopterygii</taxon>
        <taxon>Teleostei</taxon>
        <taxon>Albuliformes</taxon>
        <taxon>Albulidae</taxon>
        <taxon>Albula</taxon>
    </lineage>
</organism>
<reference evidence="2" key="1">
    <citation type="thesis" date="2021" institute="BYU ScholarsArchive" country="Provo, UT, USA">
        <title>Applications of and Algorithms for Genome Assembly and Genomic Analyses with an Emphasis on Marine Teleosts.</title>
        <authorList>
            <person name="Pickett B.D."/>
        </authorList>
    </citation>
    <scope>NUCLEOTIDE SEQUENCE</scope>
    <source>
        <strain evidence="2">HI-2016</strain>
    </source>
</reference>
<comment type="caution">
    <text evidence="2">The sequence shown here is derived from an EMBL/GenBank/DDBJ whole genome shotgun (WGS) entry which is preliminary data.</text>
</comment>
<evidence type="ECO:0000256" key="1">
    <source>
        <dbReference type="SAM" id="Coils"/>
    </source>
</evidence>
<sequence>GEGTDCMACMNRTVEKQKKTMKNTLSQTELLTLEKESDQRKQLIESLQRETEALRVQLEECRGKERALTGSLCVEQDRAALGPEDLWTQLERGRQGDRQQLRVLQSQKDSLMLELQDTRTAYERFREDVALTVTDLQKQKDELVSQIEEAEIFYNKVRAENTGLREQVEALLRELSSRPCTDPHGHPGPSHIHTVTTNTEMLVVSHHMSQNCASGMGAESRCCFSGCTGFTSSTFPGKHLDPSRMDENEENLLKTKVIFKQLKREHNLLLDVMLILYKRGWFVEDAIPYVKRTLKKCGMTLNDMD</sequence>
<dbReference type="Proteomes" id="UP000824540">
    <property type="component" value="Unassembled WGS sequence"/>
</dbReference>
<proteinExistence type="predicted"/>
<name>A0A8T2NXW9_9TELE</name>
<keyword evidence="3" id="KW-1185">Reference proteome</keyword>
<feature type="coiled-coil region" evidence="1">
    <location>
        <begin position="133"/>
        <end position="174"/>
    </location>
</feature>
<keyword evidence="1" id="KW-0175">Coiled coil</keyword>